<dbReference type="PANTHER" id="PTHR30349">
    <property type="entry name" value="PHAGE INTEGRASE-RELATED"/>
    <property type="match status" value="1"/>
</dbReference>
<dbReference type="EMBL" id="JQCB01000003">
    <property type="protein sequence ID" value="KRN96718.1"/>
    <property type="molecule type" value="Genomic_DNA"/>
</dbReference>
<dbReference type="Pfam" id="PF00589">
    <property type="entry name" value="Phage_integrase"/>
    <property type="match status" value="1"/>
</dbReference>
<dbReference type="Proteomes" id="UP000051139">
    <property type="component" value="Unassembled WGS sequence"/>
</dbReference>
<dbReference type="CDD" id="cd01189">
    <property type="entry name" value="INT_ICEBs1_C_like"/>
    <property type="match status" value="1"/>
</dbReference>
<comment type="similarity">
    <text evidence="1">Belongs to the 'phage' integrase family.</text>
</comment>
<feature type="domain" description="Tyr recombinase" evidence="4">
    <location>
        <begin position="163"/>
        <end position="358"/>
    </location>
</feature>
<reference evidence="6 7" key="1">
    <citation type="journal article" date="2015" name="Genome Announc.">
        <title>Expanding the biotechnology potential of lactobacilli through comparative genomics of 213 strains and associated genera.</title>
        <authorList>
            <person name="Sun Z."/>
            <person name="Harris H.M."/>
            <person name="McCann A."/>
            <person name="Guo C."/>
            <person name="Argimon S."/>
            <person name="Zhang W."/>
            <person name="Yang X."/>
            <person name="Jeffery I.B."/>
            <person name="Cooney J.C."/>
            <person name="Kagawa T.F."/>
            <person name="Liu W."/>
            <person name="Song Y."/>
            <person name="Salvetti E."/>
            <person name="Wrobel A."/>
            <person name="Rasinkangas P."/>
            <person name="Parkhill J."/>
            <person name="Rea M.C."/>
            <person name="O'Sullivan O."/>
            <person name="Ritari J."/>
            <person name="Douillard F.P."/>
            <person name="Paul Ross R."/>
            <person name="Yang R."/>
            <person name="Briner A.E."/>
            <person name="Felis G.E."/>
            <person name="de Vos W.M."/>
            <person name="Barrangou R."/>
            <person name="Klaenhammer T.R."/>
            <person name="Caufield P.W."/>
            <person name="Cui Y."/>
            <person name="Zhang H."/>
            <person name="O'Toole P.W."/>
        </authorList>
    </citation>
    <scope>NUCLEOTIDE SEQUENCE [LARGE SCALE GENOMIC DNA]</scope>
    <source>
        <strain evidence="6 7">DSM 22696</strain>
    </source>
</reference>
<keyword evidence="3" id="KW-0233">DNA recombination</keyword>
<dbReference type="Proteomes" id="UP000321429">
    <property type="component" value="Unassembled WGS sequence"/>
</dbReference>
<keyword evidence="7" id="KW-1185">Reference proteome</keyword>
<dbReference type="GO" id="GO:0003677">
    <property type="term" value="F:DNA binding"/>
    <property type="evidence" value="ECO:0007669"/>
    <property type="project" value="UniProtKB-KW"/>
</dbReference>
<evidence type="ECO:0000256" key="2">
    <source>
        <dbReference type="ARBA" id="ARBA00023125"/>
    </source>
</evidence>
<protein>
    <submittedName>
        <fullName evidence="5 6">Integrase</fullName>
    </submittedName>
</protein>
<organism evidence="6 7">
    <name type="scientific">Furfurilactobacillus siliginis</name>
    <dbReference type="NCBI Taxonomy" id="348151"/>
    <lineage>
        <taxon>Bacteria</taxon>
        <taxon>Bacillati</taxon>
        <taxon>Bacillota</taxon>
        <taxon>Bacilli</taxon>
        <taxon>Lactobacillales</taxon>
        <taxon>Lactobacillaceae</taxon>
        <taxon>Furfurilactobacillus</taxon>
    </lineage>
</organism>
<evidence type="ECO:0000313" key="5">
    <source>
        <dbReference type="EMBL" id="GEK28867.1"/>
    </source>
</evidence>
<evidence type="ECO:0000313" key="8">
    <source>
        <dbReference type="Proteomes" id="UP000321429"/>
    </source>
</evidence>
<dbReference type="Pfam" id="PF14657">
    <property type="entry name" value="Arm-DNA-bind_4"/>
    <property type="match status" value="1"/>
</dbReference>
<evidence type="ECO:0000313" key="6">
    <source>
        <dbReference type="EMBL" id="KRN96718.1"/>
    </source>
</evidence>
<sequence>MASYTKKYGKWQARFSYDYHGTRKFKSRNGFTTKAEAQAWVRKTLTESPTPKALFNASQSLYTYYMNWYEVFEEPKIALGTKGWYKNTARIIKLVFGNQPMMSITRTQYQRFLNDFGKTHSKNSSISVHSKIKMAVNSAMDDGVLTKDFTAHTHVTGYKGQDASEKYIDAANMWRLIEYCERSIDEDHVIEMMIITSLFTGFRLAETAGLQWTNLDEINHTLSVENTFDWTTGGFKPTKNAQSVRTVKVSSELIDVLHTLRKRQHLIDNSKGLIFATNNLVKVPYSNTVNTRLKEILTELNITPVITFHGLRHTHASYLISQGVSIYAISERLGHANYTTTLNVYSHVQREFKAKESEKEVLAFENGARNVHGLENKAYKRL</sequence>
<dbReference type="EMBL" id="BJUD01000022">
    <property type="protein sequence ID" value="GEK28867.1"/>
    <property type="molecule type" value="Genomic_DNA"/>
</dbReference>
<accession>A0A0R2L4V0</accession>
<dbReference type="AlphaFoldDB" id="A0A0R2L4V0"/>
<name>A0A0R2L4V0_9LACO</name>
<evidence type="ECO:0000256" key="1">
    <source>
        <dbReference type="ARBA" id="ARBA00008857"/>
    </source>
</evidence>
<dbReference type="OrthoDB" id="9803188at2"/>
<dbReference type="PROSITE" id="PS51898">
    <property type="entry name" value="TYR_RECOMBINASE"/>
    <property type="match status" value="1"/>
</dbReference>
<reference evidence="5 8" key="2">
    <citation type="submission" date="2019-07" db="EMBL/GenBank/DDBJ databases">
        <title>Whole genome shotgun sequence of Lactobacillus siliginis NBRC 101315.</title>
        <authorList>
            <person name="Hosoyama A."/>
            <person name="Uohara A."/>
            <person name="Ohji S."/>
            <person name="Ichikawa N."/>
        </authorList>
    </citation>
    <scope>NUCLEOTIDE SEQUENCE [LARGE SCALE GENOMIC DNA]</scope>
    <source>
        <strain evidence="5 8">NBRC 101315</strain>
    </source>
</reference>
<evidence type="ECO:0000259" key="4">
    <source>
        <dbReference type="PROSITE" id="PS51898"/>
    </source>
</evidence>
<dbReference type="InterPro" id="IPR011010">
    <property type="entry name" value="DNA_brk_join_enz"/>
</dbReference>
<dbReference type="InterPro" id="IPR028259">
    <property type="entry name" value="AP2-like_int_N"/>
</dbReference>
<comment type="caution">
    <text evidence="6">The sequence shown here is derived from an EMBL/GenBank/DDBJ whole genome shotgun (WGS) entry which is preliminary data.</text>
</comment>
<dbReference type="GO" id="GO:0015074">
    <property type="term" value="P:DNA integration"/>
    <property type="evidence" value="ECO:0007669"/>
    <property type="project" value="InterPro"/>
</dbReference>
<dbReference type="InterPro" id="IPR013762">
    <property type="entry name" value="Integrase-like_cat_sf"/>
</dbReference>
<dbReference type="STRING" id="348151.IV55_GL001252"/>
<dbReference type="GO" id="GO:0006310">
    <property type="term" value="P:DNA recombination"/>
    <property type="evidence" value="ECO:0007669"/>
    <property type="project" value="UniProtKB-KW"/>
</dbReference>
<dbReference type="PANTHER" id="PTHR30349:SF64">
    <property type="entry name" value="PROPHAGE INTEGRASE INTD-RELATED"/>
    <property type="match status" value="1"/>
</dbReference>
<dbReference type="InterPro" id="IPR002104">
    <property type="entry name" value="Integrase_catalytic"/>
</dbReference>
<dbReference type="Gene3D" id="1.10.443.10">
    <property type="entry name" value="Intergrase catalytic core"/>
    <property type="match status" value="1"/>
</dbReference>
<dbReference type="InterPro" id="IPR050090">
    <property type="entry name" value="Tyrosine_recombinase_XerCD"/>
</dbReference>
<evidence type="ECO:0000256" key="3">
    <source>
        <dbReference type="ARBA" id="ARBA00023172"/>
    </source>
</evidence>
<dbReference type="InterPro" id="IPR010998">
    <property type="entry name" value="Integrase_recombinase_N"/>
</dbReference>
<proteinExistence type="inferred from homology"/>
<dbReference type="PATRIC" id="fig|348151.3.peg.1283"/>
<evidence type="ECO:0000313" key="7">
    <source>
        <dbReference type="Proteomes" id="UP000051139"/>
    </source>
</evidence>
<gene>
    <name evidence="5" type="primary">pi101</name>
    <name evidence="6" type="ORF">IV55_GL001252</name>
    <name evidence="5" type="ORF">LSI01_11780</name>
</gene>
<keyword evidence="2" id="KW-0238">DNA-binding</keyword>
<dbReference type="RefSeq" id="WP_057809423.1">
    <property type="nucleotide sequence ID" value="NZ_BJUD01000022.1"/>
</dbReference>
<dbReference type="Gene3D" id="1.10.150.130">
    <property type="match status" value="1"/>
</dbReference>
<dbReference type="SUPFAM" id="SSF56349">
    <property type="entry name" value="DNA breaking-rejoining enzymes"/>
    <property type="match status" value="1"/>
</dbReference>